<dbReference type="EMBL" id="CP035299">
    <property type="protein sequence ID" value="QAU51368.1"/>
    <property type="molecule type" value="Genomic_DNA"/>
</dbReference>
<organism evidence="1 2">
    <name type="scientific">Corynebacterium pelargi</name>
    <dbReference type="NCBI Taxonomy" id="1471400"/>
    <lineage>
        <taxon>Bacteria</taxon>
        <taxon>Bacillati</taxon>
        <taxon>Actinomycetota</taxon>
        <taxon>Actinomycetes</taxon>
        <taxon>Mycobacteriales</taxon>
        <taxon>Corynebacteriaceae</taxon>
        <taxon>Corynebacterium</taxon>
    </lineage>
</organism>
<dbReference type="InterPro" id="IPR016155">
    <property type="entry name" value="Mopterin_synth/thiamin_S_b"/>
</dbReference>
<dbReference type="Pfam" id="PF02597">
    <property type="entry name" value="ThiS"/>
    <property type="match status" value="1"/>
</dbReference>
<evidence type="ECO:0000313" key="2">
    <source>
        <dbReference type="Proteomes" id="UP000288929"/>
    </source>
</evidence>
<dbReference type="InterPro" id="IPR012675">
    <property type="entry name" value="Beta-grasp_dom_sf"/>
</dbReference>
<dbReference type="Proteomes" id="UP000288929">
    <property type="component" value="Chromosome"/>
</dbReference>
<accession>A0A410W5Q7</accession>
<reference evidence="1 2" key="1">
    <citation type="submission" date="2019-01" db="EMBL/GenBank/DDBJ databases">
        <authorList>
            <person name="Ruckert C."/>
            <person name="Busche T."/>
            <person name="Kalinowski J."/>
        </authorList>
    </citation>
    <scope>NUCLEOTIDE SEQUENCE [LARGE SCALE GENOMIC DNA]</scope>
    <source>
        <strain evidence="1 2">136/3</strain>
    </source>
</reference>
<dbReference type="InterPro" id="IPR003749">
    <property type="entry name" value="ThiS/MoaD-like"/>
</dbReference>
<dbReference type="InterPro" id="IPR010035">
    <property type="entry name" value="Thi_S"/>
</dbReference>
<dbReference type="KEGG" id="cpeg:CPELA_00320"/>
<dbReference type="PANTHER" id="PTHR34472">
    <property type="entry name" value="SULFUR CARRIER PROTEIN THIS"/>
    <property type="match status" value="1"/>
</dbReference>
<protein>
    <submittedName>
        <fullName evidence="1">Sulfur carrier protein ThiS</fullName>
    </submittedName>
</protein>
<dbReference type="CDD" id="cd00565">
    <property type="entry name" value="Ubl_ThiS"/>
    <property type="match status" value="1"/>
</dbReference>
<evidence type="ECO:0000313" key="1">
    <source>
        <dbReference type="EMBL" id="QAU51368.1"/>
    </source>
</evidence>
<dbReference type="NCBIfam" id="TIGR01683">
    <property type="entry name" value="thiS"/>
    <property type="match status" value="1"/>
</dbReference>
<dbReference type="Gene3D" id="3.10.20.30">
    <property type="match status" value="1"/>
</dbReference>
<dbReference type="SUPFAM" id="SSF54285">
    <property type="entry name" value="MoaD/ThiS"/>
    <property type="match status" value="1"/>
</dbReference>
<dbReference type="PANTHER" id="PTHR34472:SF1">
    <property type="entry name" value="SULFUR CARRIER PROTEIN THIS"/>
    <property type="match status" value="1"/>
</dbReference>
<name>A0A410W5Q7_9CORY</name>
<proteinExistence type="predicted"/>
<keyword evidence="2" id="KW-1185">Reference proteome</keyword>
<dbReference type="AlphaFoldDB" id="A0A410W5Q7"/>
<sequence>MKIQLNGNTHDVDANATLEQVVALITADTAGTAAAVNEEVVPKANWAQYSLREGDAVEILTAVQGG</sequence>
<dbReference type="RefSeq" id="WP_128888968.1">
    <property type="nucleotide sequence ID" value="NZ_BMCX01000005.1"/>
</dbReference>
<gene>
    <name evidence="1" type="primary">thiS</name>
    <name evidence="1" type="ORF">CPELA_00320</name>
</gene>
<dbReference type="OrthoDB" id="163636at2"/>